<accession>A0A936ZW58</accession>
<keyword evidence="2" id="KW-1185">Reference proteome</keyword>
<gene>
    <name evidence="1" type="ORF">JJQ60_19815</name>
</gene>
<evidence type="ECO:0000313" key="1">
    <source>
        <dbReference type="EMBL" id="MBL0685788.1"/>
    </source>
</evidence>
<sequence length="79" mass="9537">MHAYPQHQKHHYLADILQALHLTMDQFIYNPIHHSHYETILFRWILKLYQKQTPAEHAIQVIYITRNTFVLEESIGVKN</sequence>
<organism evidence="1 2">
    <name type="scientific">Aquimarina mytili</name>
    <dbReference type="NCBI Taxonomy" id="874423"/>
    <lineage>
        <taxon>Bacteria</taxon>
        <taxon>Pseudomonadati</taxon>
        <taxon>Bacteroidota</taxon>
        <taxon>Flavobacteriia</taxon>
        <taxon>Flavobacteriales</taxon>
        <taxon>Flavobacteriaceae</taxon>
        <taxon>Aquimarina</taxon>
    </lineage>
</organism>
<reference evidence="1" key="1">
    <citation type="submission" date="2021-01" db="EMBL/GenBank/DDBJ databases">
        <authorList>
            <person name="Zhong Y.L."/>
        </authorList>
    </citation>
    <scope>NUCLEOTIDE SEQUENCE</scope>
    <source>
        <strain evidence="1">KCTC 23302</strain>
    </source>
</reference>
<dbReference type="RefSeq" id="WP_201924187.1">
    <property type="nucleotide sequence ID" value="NZ_BAABAX010000018.1"/>
</dbReference>
<protein>
    <submittedName>
        <fullName evidence="1">Uncharacterized protein</fullName>
    </submittedName>
</protein>
<dbReference type="Proteomes" id="UP000651057">
    <property type="component" value="Unassembled WGS sequence"/>
</dbReference>
<evidence type="ECO:0000313" key="2">
    <source>
        <dbReference type="Proteomes" id="UP000651057"/>
    </source>
</evidence>
<name>A0A936ZW58_9FLAO</name>
<comment type="caution">
    <text evidence="1">The sequence shown here is derived from an EMBL/GenBank/DDBJ whole genome shotgun (WGS) entry which is preliminary data.</text>
</comment>
<dbReference type="AlphaFoldDB" id="A0A936ZW58"/>
<dbReference type="EMBL" id="JAERQJ010000012">
    <property type="protein sequence ID" value="MBL0685788.1"/>
    <property type="molecule type" value="Genomic_DNA"/>
</dbReference>
<proteinExistence type="predicted"/>